<keyword evidence="2" id="KW-1185">Reference proteome</keyword>
<evidence type="ECO:0000313" key="2">
    <source>
        <dbReference type="Proteomes" id="UP001285441"/>
    </source>
</evidence>
<dbReference type="Proteomes" id="UP001285441">
    <property type="component" value="Unassembled WGS sequence"/>
</dbReference>
<organism evidence="1 2">
    <name type="scientific">Podospora didyma</name>
    <dbReference type="NCBI Taxonomy" id="330526"/>
    <lineage>
        <taxon>Eukaryota</taxon>
        <taxon>Fungi</taxon>
        <taxon>Dikarya</taxon>
        <taxon>Ascomycota</taxon>
        <taxon>Pezizomycotina</taxon>
        <taxon>Sordariomycetes</taxon>
        <taxon>Sordariomycetidae</taxon>
        <taxon>Sordariales</taxon>
        <taxon>Podosporaceae</taxon>
        <taxon>Podospora</taxon>
    </lineage>
</organism>
<reference evidence="1" key="2">
    <citation type="submission" date="2023-06" db="EMBL/GenBank/DDBJ databases">
        <authorList>
            <consortium name="Lawrence Berkeley National Laboratory"/>
            <person name="Haridas S."/>
            <person name="Hensen N."/>
            <person name="Bonometti L."/>
            <person name="Westerberg I."/>
            <person name="Brannstrom I.O."/>
            <person name="Guillou S."/>
            <person name="Cros-Aarteil S."/>
            <person name="Calhoun S."/>
            <person name="Kuo A."/>
            <person name="Mondo S."/>
            <person name="Pangilinan J."/>
            <person name="Riley R."/>
            <person name="LaButti K."/>
            <person name="Andreopoulos B."/>
            <person name="Lipzen A."/>
            <person name="Chen C."/>
            <person name="Yanf M."/>
            <person name="Daum C."/>
            <person name="Ng V."/>
            <person name="Clum A."/>
            <person name="Steindorff A."/>
            <person name="Ohm R."/>
            <person name="Martin F."/>
            <person name="Silar P."/>
            <person name="Natvig D."/>
            <person name="Lalanne C."/>
            <person name="Gautier V."/>
            <person name="Ament-velasquez S.L."/>
            <person name="Kruys A."/>
            <person name="Hutchinson M.I."/>
            <person name="Powell A.J."/>
            <person name="Barry K."/>
            <person name="Miller A.N."/>
            <person name="Grigoriev I.V."/>
            <person name="Debuchy R."/>
            <person name="Gladieux P."/>
            <person name="Thoren M.H."/>
            <person name="Johannesson H."/>
        </authorList>
    </citation>
    <scope>NUCLEOTIDE SEQUENCE</scope>
    <source>
        <strain evidence="1">CBS 232.78</strain>
    </source>
</reference>
<sequence length="325" mass="37160">MSQALANPNAPPSADMQAKHKLYYRLFSLKILRPWYISNVSLVKRVDRAIRIPPYDYFWVDIDKITRIVTFGLGPFDIALPQPALVWESRVQSNERDPAVLGGPSLALLESSVSCRVLYRHHEMIELALYYPYAPNCQRRADSPLMDLFFCDPRYTQEMAECLEIAATDANLAIRTRAYGVGTNWADTLEIAMSKIDRNTLVYSSQPNFPINAIMNMADPGKKPAAIFWDDDLADTASKWHHPTCSYVLKPAAQWTSSWSLHIHAKKLTNGVLMANHDSWGYQKFCLDTSMNDQDRFREFMPNSSAIFIRKDLHKPSAWLPELVR</sequence>
<name>A0AAE0NXA2_9PEZI</name>
<proteinExistence type="predicted"/>
<reference evidence="1" key="1">
    <citation type="journal article" date="2023" name="Mol. Phylogenet. Evol.">
        <title>Genome-scale phylogeny and comparative genomics of the fungal order Sordariales.</title>
        <authorList>
            <person name="Hensen N."/>
            <person name="Bonometti L."/>
            <person name="Westerberg I."/>
            <person name="Brannstrom I.O."/>
            <person name="Guillou S."/>
            <person name="Cros-Aarteil S."/>
            <person name="Calhoun S."/>
            <person name="Haridas S."/>
            <person name="Kuo A."/>
            <person name="Mondo S."/>
            <person name="Pangilinan J."/>
            <person name="Riley R."/>
            <person name="LaButti K."/>
            <person name="Andreopoulos B."/>
            <person name="Lipzen A."/>
            <person name="Chen C."/>
            <person name="Yan M."/>
            <person name="Daum C."/>
            <person name="Ng V."/>
            <person name="Clum A."/>
            <person name="Steindorff A."/>
            <person name="Ohm R.A."/>
            <person name="Martin F."/>
            <person name="Silar P."/>
            <person name="Natvig D.O."/>
            <person name="Lalanne C."/>
            <person name="Gautier V."/>
            <person name="Ament-Velasquez S.L."/>
            <person name="Kruys A."/>
            <person name="Hutchinson M.I."/>
            <person name="Powell A.J."/>
            <person name="Barry K."/>
            <person name="Miller A.N."/>
            <person name="Grigoriev I.V."/>
            <person name="Debuchy R."/>
            <person name="Gladieux P."/>
            <person name="Hiltunen Thoren M."/>
            <person name="Johannesson H."/>
        </authorList>
    </citation>
    <scope>NUCLEOTIDE SEQUENCE</scope>
    <source>
        <strain evidence="1">CBS 232.78</strain>
    </source>
</reference>
<accession>A0AAE0NXA2</accession>
<dbReference type="EMBL" id="JAULSW010000002">
    <property type="protein sequence ID" value="KAK3389294.1"/>
    <property type="molecule type" value="Genomic_DNA"/>
</dbReference>
<dbReference type="AlphaFoldDB" id="A0AAE0NXA2"/>
<evidence type="ECO:0000313" key="1">
    <source>
        <dbReference type="EMBL" id="KAK3389294.1"/>
    </source>
</evidence>
<protein>
    <submittedName>
        <fullName evidence="1">Uncharacterized protein</fullName>
    </submittedName>
</protein>
<comment type="caution">
    <text evidence="1">The sequence shown here is derived from an EMBL/GenBank/DDBJ whole genome shotgun (WGS) entry which is preliminary data.</text>
</comment>
<gene>
    <name evidence="1" type="ORF">B0H63DRAFT_445500</name>
</gene>